<evidence type="ECO:0000256" key="1">
    <source>
        <dbReference type="SAM" id="MobiDB-lite"/>
    </source>
</evidence>
<name>A0ABQ9ZVS5_9CRUS</name>
<protein>
    <submittedName>
        <fullName evidence="2">Uncharacterized protein</fullName>
    </submittedName>
</protein>
<comment type="caution">
    <text evidence="2">The sequence shown here is derived from an EMBL/GenBank/DDBJ whole genome shotgun (WGS) entry which is preliminary data.</text>
</comment>
<feature type="compositionally biased region" description="Basic and acidic residues" evidence="1">
    <location>
        <begin position="13"/>
        <end position="33"/>
    </location>
</feature>
<reference evidence="2 3" key="1">
    <citation type="journal article" date="2023" name="Nucleic Acids Res.">
        <title>The hologenome of Daphnia magna reveals possible DNA methylation and microbiome-mediated evolution of the host genome.</title>
        <authorList>
            <person name="Chaturvedi A."/>
            <person name="Li X."/>
            <person name="Dhandapani V."/>
            <person name="Marshall H."/>
            <person name="Kissane S."/>
            <person name="Cuenca-Cambronero M."/>
            <person name="Asole G."/>
            <person name="Calvet F."/>
            <person name="Ruiz-Romero M."/>
            <person name="Marangio P."/>
            <person name="Guigo R."/>
            <person name="Rago D."/>
            <person name="Mirbahai L."/>
            <person name="Eastwood N."/>
            <person name="Colbourne J.K."/>
            <person name="Zhou J."/>
            <person name="Mallon E."/>
            <person name="Orsini L."/>
        </authorList>
    </citation>
    <scope>NUCLEOTIDE SEQUENCE [LARGE SCALE GENOMIC DNA]</scope>
    <source>
        <strain evidence="2">LRV0_1</strain>
    </source>
</reference>
<evidence type="ECO:0000313" key="2">
    <source>
        <dbReference type="EMBL" id="KAK4016994.1"/>
    </source>
</evidence>
<keyword evidence="3" id="KW-1185">Reference proteome</keyword>
<feature type="region of interest" description="Disordered" evidence="1">
    <location>
        <begin position="1"/>
        <end position="46"/>
    </location>
</feature>
<dbReference type="EMBL" id="JAOYFB010000005">
    <property type="protein sequence ID" value="KAK4016994.1"/>
    <property type="molecule type" value="Genomic_DNA"/>
</dbReference>
<organism evidence="2 3">
    <name type="scientific">Daphnia magna</name>
    <dbReference type="NCBI Taxonomy" id="35525"/>
    <lineage>
        <taxon>Eukaryota</taxon>
        <taxon>Metazoa</taxon>
        <taxon>Ecdysozoa</taxon>
        <taxon>Arthropoda</taxon>
        <taxon>Crustacea</taxon>
        <taxon>Branchiopoda</taxon>
        <taxon>Diplostraca</taxon>
        <taxon>Cladocera</taxon>
        <taxon>Anomopoda</taxon>
        <taxon>Daphniidae</taxon>
        <taxon>Daphnia</taxon>
    </lineage>
</organism>
<proteinExistence type="predicted"/>
<gene>
    <name evidence="2" type="ORF">OUZ56_031952</name>
</gene>
<sequence>MMRFRSVGTPRCPSREYNNEDNHRKRGGQEKEHKKTRPLFKRPEFQADEKLELTHDRALPPKLTVMTLSSVLMRKSNQVPLIPSVVHSFLCTRSSSTCPANAAPRRVARDTVSLTNDPKLPIF</sequence>
<evidence type="ECO:0000313" key="3">
    <source>
        <dbReference type="Proteomes" id="UP001234178"/>
    </source>
</evidence>
<dbReference type="Proteomes" id="UP001234178">
    <property type="component" value="Unassembled WGS sequence"/>
</dbReference>
<accession>A0ABQ9ZVS5</accession>